<feature type="active site" description="Acyl-thioester intermediate" evidence="3">
    <location>
        <position position="125"/>
    </location>
</feature>
<dbReference type="EMBL" id="RSCE01000006">
    <property type="protein sequence ID" value="RSH81760.1"/>
    <property type="molecule type" value="Genomic_DNA"/>
</dbReference>
<evidence type="ECO:0000256" key="5">
    <source>
        <dbReference type="RuleBase" id="RU364071"/>
    </source>
</evidence>
<proteinExistence type="inferred from homology"/>
<keyword evidence="2 5" id="KW-0808">Transferase</keyword>
<keyword evidence="8" id="KW-0067">ATP-binding</keyword>
<comment type="catalytic activity">
    <reaction evidence="5">
        <text>acetoacetyl-CoA + acetyl-CoA + H2O = (3S)-3-hydroxy-3-methylglutaryl-CoA + CoA + H(+)</text>
        <dbReference type="Rhea" id="RHEA:10188"/>
        <dbReference type="ChEBI" id="CHEBI:15377"/>
        <dbReference type="ChEBI" id="CHEBI:15378"/>
        <dbReference type="ChEBI" id="CHEBI:43074"/>
        <dbReference type="ChEBI" id="CHEBI:57286"/>
        <dbReference type="ChEBI" id="CHEBI:57287"/>
        <dbReference type="ChEBI" id="CHEBI:57288"/>
        <dbReference type="EC" id="2.3.3.10"/>
    </reaction>
</comment>
<dbReference type="GO" id="GO:0006084">
    <property type="term" value="P:acetyl-CoA metabolic process"/>
    <property type="evidence" value="ECO:0007669"/>
    <property type="project" value="InterPro"/>
</dbReference>
<dbReference type="FunFam" id="3.40.47.10:FF:000008">
    <property type="entry name" value="3-hydroxy-3-methylglutaryl coenzyme A synthase"/>
    <property type="match status" value="1"/>
</dbReference>
<dbReference type="OrthoDB" id="1269963at2759"/>
<dbReference type="PANTHER" id="PTHR43323">
    <property type="entry name" value="3-HYDROXY-3-METHYLGLUTARYL COENZYME A SYNTHASE"/>
    <property type="match status" value="1"/>
</dbReference>
<organism evidence="8 9">
    <name type="scientific">Apiotrichum porosum</name>
    <dbReference type="NCBI Taxonomy" id="105984"/>
    <lineage>
        <taxon>Eukaryota</taxon>
        <taxon>Fungi</taxon>
        <taxon>Dikarya</taxon>
        <taxon>Basidiomycota</taxon>
        <taxon>Agaricomycotina</taxon>
        <taxon>Tremellomycetes</taxon>
        <taxon>Trichosporonales</taxon>
        <taxon>Trichosporonaceae</taxon>
        <taxon>Apiotrichum</taxon>
    </lineage>
</organism>
<keyword evidence="8" id="KW-0378">Hydrolase</keyword>
<evidence type="ECO:0000256" key="1">
    <source>
        <dbReference type="ARBA" id="ARBA00007061"/>
    </source>
</evidence>
<dbReference type="GO" id="GO:0004421">
    <property type="term" value="F:hydroxymethylglutaryl-CoA synthase activity"/>
    <property type="evidence" value="ECO:0007669"/>
    <property type="project" value="UniProtKB-EC"/>
</dbReference>
<evidence type="ECO:0000256" key="2">
    <source>
        <dbReference type="ARBA" id="ARBA00022679"/>
    </source>
</evidence>
<dbReference type="InterPro" id="IPR013746">
    <property type="entry name" value="HMG_CoA_synt_C_dom"/>
</dbReference>
<dbReference type="GeneID" id="39592495"/>
<feature type="active site" description="Proton donor/acceptor" evidence="3">
    <location>
        <position position="91"/>
    </location>
</feature>
<dbReference type="RefSeq" id="XP_028476215.1">
    <property type="nucleotide sequence ID" value="XM_028623282.1"/>
</dbReference>
<dbReference type="Pfam" id="PF01154">
    <property type="entry name" value="HMG_CoA_synt_N"/>
    <property type="match status" value="1"/>
</dbReference>
<dbReference type="EC" id="2.3.3.10" evidence="5"/>
<dbReference type="InterPro" id="IPR010122">
    <property type="entry name" value="HMG_CoA_synthase_euk"/>
</dbReference>
<feature type="domain" description="Hydroxymethylglutaryl-coenzyme A synthase C-terminal" evidence="7">
    <location>
        <begin position="184"/>
        <end position="468"/>
    </location>
</feature>
<reference evidence="8 9" key="1">
    <citation type="submission" date="2018-11" db="EMBL/GenBank/DDBJ databases">
        <title>Genome sequence of Apiotrichum porosum DSM 27194.</title>
        <authorList>
            <person name="Aliyu H."/>
            <person name="Gorte O."/>
            <person name="Ochsenreither K."/>
        </authorList>
    </citation>
    <scope>NUCLEOTIDE SEQUENCE [LARGE SCALE GENOMIC DNA]</scope>
    <source>
        <strain evidence="8 9">DSM 27194</strain>
    </source>
</reference>
<dbReference type="GO" id="GO:0004386">
    <property type="term" value="F:helicase activity"/>
    <property type="evidence" value="ECO:0007669"/>
    <property type="project" value="UniProtKB-KW"/>
</dbReference>
<dbReference type="InterPro" id="IPR013528">
    <property type="entry name" value="HMG_CoA_synth_N"/>
</dbReference>
<comment type="similarity">
    <text evidence="1 5">Belongs to the thiolase-like superfamily. HMG-CoA synthase family.</text>
</comment>
<gene>
    <name evidence="8" type="primary">HCS1</name>
    <name evidence="8" type="ORF">EHS24_007952</name>
</gene>
<dbReference type="CDD" id="cd00827">
    <property type="entry name" value="init_cond_enzymes"/>
    <property type="match status" value="1"/>
</dbReference>
<dbReference type="STRING" id="105984.A0A427XSF2"/>
<dbReference type="GO" id="GO:0006696">
    <property type="term" value="P:ergosterol biosynthetic process"/>
    <property type="evidence" value="ECO:0007669"/>
    <property type="project" value="TreeGrafter"/>
</dbReference>
<dbReference type="Gene3D" id="3.40.47.10">
    <property type="match status" value="1"/>
</dbReference>
<evidence type="ECO:0000259" key="6">
    <source>
        <dbReference type="Pfam" id="PF01154"/>
    </source>
</evidence>
<dbReference type="InterPro" id="IPR016039">
    <property type="entry name" value="Thiolase-like"/>
</dbReference>
<keyword evidence="8" id="KW-0347">Helicase</keyword>
<name>A0A427XSF2_9TREE</name>
<accession>A0A427XSF2</accession>
<evidence type="ECO:0000256" key="3">
    <source>
        <dbReference type="PIRSR" id="PIRSR610122-1"/>
    </source>
</evidence>
<dbReference type="Pfam" id="PF08540">
    <property type="entry name" value="HMG_CoA_synt_C"/>
    <property type="match status" value="1"/>
</dbReference>
<dbReference type="AlphaFoldDB" id="A0A427XSF2"/>
<feature type="domain" description="Hydroxymethylglutaryl-coenzyme A synthase N-terminal" evidence="6">
    <location>
        <begin position="9"/>
        <end position="182"/>
    </location>
</feature>
<evidence type="ECO:0000259" key="7">
    <source>
        <dbReference type="Pfam" id="PF08540"/>
    </source>
</evidence>
<dbReference type="PANTHER" id="PTHR43323:SF2">
    <property type="entry name" value="HYDROXYMETHYLGLUTARYL-COA SYNTHASE"/>
    <property type="match status" value="1"/>
</dbReference>
<dbReference type="NCBIfam" id="TIGR01833">
    <property type="entry name" value="HMG-CoA-S_euk"/>
    <property type="match status" value="1"/>
</dbReference>
<keyword evidence="9" id="KW-1185">Reference proteome</keyword>
<feature type="binding site" evidence="4">
    <location>
        <position position="281"/>
    </location>
    <ligand>
        <name>CoA</name>
        <dbReference type="ChEBI" id="CHEBI:57287"/>
    </ligand>
</feature>
<feature type="active site" description="Proton donor/acceptor" evidence="3">
    <location>
        <position position="272"/>
    </location>
</feature>
<keyword evidence="8" id="KW-0547">Nucleotide-binding</keyword>
<dbReference type="SUPFAM" id="SSF53901">
    <property type="entry name" value="Thiolase-like"/>
    <property type="match status" value="2"/>
</dbReference>
<comment type="function">
    <text evidence="5">Catalyzes the condensation of acetyl-CoA with acetoacetyl-CoA to form HMG-CoA.</text>
</comment>
<evidence type="ECO:0000313" key="9">
    <source>
        <dbReference type="Proteomes" id="UP000279236"/>
    </source>
</evidence>
<evidence type="ECO:0000313" key="8">
    <source>
        <dbReference type="EMBL" id="RSH81760.1"/>
    </source>
</evidence>
<comment type="caution">
    <text evidence="8">The sequence shown here is derived from an EMBL/GenBank/DDBJ whole genome shotgun (WGS) entry which is preliminary data.</text>
</comment>
<dbReference type="GO" id="GO:0010142">
    <property type="term" value="P:farnesyl diphosphate biosynthetic process, mevalonate pathway"/>
    <property type="evidence" value="ECO:0007669"/>
    <property type="project" value="InterPro"/>
</dbReference>
<protein>
    <recommendedName>
        <fullName evidence="5">Hydroxymethylglutaryl-CoA synthase</fullName>
        <shortName evidence="5">HMG-CoA synthase</shortName>
        <ecNumber evidence="5">2.3.3.10</ecNumber>
    </recommendedName>
    <alternativeName>
        <fullName evidence="5">3-hydroxy-3-methylglutaryl coenzyme A synthase</fullName>
    </alternativeName>
</protein>
<dbReference type="Proteomes" id="UP000279236">
    <property type="component" value="Unassembled WGS sequence"/>
</dbReference>
<evidence type="ECO:0000256" key="4">
    <source>
        <dbReference type="PIRSR" id="PIRSR610122-2"/>
    </source>
</evidence>
<feature type="binding site" evidence="4">
    <location>
        <position position="277"/>
    </location>
    <ligand>
        <name>CoA</name>
        <dbReference type="ChEBI" id="CHEBI:57287"/>
    </ligand>
</feature>
<sequence>MVAFDIPARPTNVGIHAIEMYFPKRCISEDDLEDFDGVAKGKYTIGLGQKYMAFTDDTEDINSVALTVVSQLMEKYNVDPKSIGRLDVGTETIIDKSKSTKTLLMDLFAEHGNFDIEGIDSKNACYGSTAALFNCVNWMQSESWDGRNAIVMCGDIAIYKEGSARPVGGMGACAMLIGPDAPIVVEPVHGTYIANTWDFYKPDLSAEYPTVDGPWTIAAYLGALDNCYSTYLEKAAASRARAAKKGIANGNGVNGHAEEAEGLSQFDYVCLHSPYGKLVQKGHARLFYNDYLRNPTAPEFANIPEEIKSLDKTKTYTDKAVEKTFIAHASEHYKAAVLPGSDCVKRCGNMYTASLYGALASLIANIDSDSIQGKRIGMYAFGSGCAASFYGLRINGSTEEIRTKLDLQKRLAAMEVVPCQDYVDALNTREANHNAIEYKPTGSIDNIWPSAYYLNGIDNLYRRTYTKKPVA</sequence>